<reference evidence="10" key="1">
    <citation type="submission" date="2015-07" db="EMBL/GenBank/DDBJ databases">
        <title>Genome sequencing of Sunxiuqinia dokdonensis strain SK.</title>
        <authorList>
            <person name="Ahn S."/>
            <person name="Kim B.-C."/>
        </authorList>
    </citation>
    <scope>NUCLEOTIDE SEQUENCE [LARGE SCALE GENOMIC DNA]</scope>
    <source>
        <strain evidence="10">SK</strain>
    </source>
</reference>
<evidence type="ECO:0000256" key="7">
    <source>
        <dbReference type="ARBA" id="ARBA00023136"/>
    </source>
</evidence>
<comment type="subcellular location">
    <subcellularLocation>
        <location evidence="1">Cell membrane</location>
        <topology evidence="1">Multi-pass membrane protein</topology>
    </subcellularLocation>
</comment>
<evidence type="ECO:0000313" key="9">
    <source>
        <dbReference type="EMBL" id="KOH43401.1"/>
    </source>
</evidence>
<dbReference type="Pfam" id="PF02028">
    <property type="entry name" value="BCCT"/>
    <property type="match status" value="1"/>
</dbReference>
<dbReference type="EMBL" id="LGIA01000190">
    <property type="protein sequence ID" value="KOH43401.1"/>
    <property type="molecule type" value="Genomic_DNA"/>
</dbReference>
<evidence type="ECO:0000256" key="6">
    <source>
        <dbReference type="ARBA" id="ARBA00022989"/>
    </source>
</evidence>
<feature type="transmembrane region" description="Helical" evidence="8">
    <location>
        <begin position="458"/>
        <end position="477"/>
    </location>
</feature>
<dbReference type="InterPro" id="IPR000060">
    <property type="entry name" value="BCCT_transptr"/>
</dbReference>
<dbReference type="PANTHER" id="PTHR30047">
    <property type="entry name" value="HIGH-AFFINITY CHOLINE TRANSPORT PROTEIN-RELATED"/>
    <property type="match status" value="1"/>
</dbReference>
<evidence type="ECO:0000256" key="3">
    <source>
        <dbReference type="ARBA" id="ARBA00022448"/>
    </source>
</evidence>
<feature type="transmembrane region" description="Helical" evidence="8">
    <location>
        <begin position="483"/>
        <end position="503"/>
    </location>
</feature>
<dbReference type="PROSITE" id="PS01303">
    <property type="entry name" value="BCCT"/>
    <property type="match status" value="1"/>
</dbReference>
<proteinExistence type="inferred from homology"/>
<feature type="transmembrane region" description="Helical" evidence="8">
    <location>
        <begin position="65"/>
        <end position="84"/>
    </location>
</feature>
<organism evidence="9 10">
    <name type="scientific">Sunxiuqinia dokdonensis</name>
    <dbReference type="NCBI Taxonomy" id="1409788"/>
    <lineage>
        <taxon>Bacteria</taxon>
        <taxon>Pseudomonadati</taxon>
        <taxon>Bacteroidota</taxon>
        <taxon>Bacteroidia</taxon>
        <taxon>Marinilabiliales</taxon>
        <taxon>Prolixibacteraceae</taxon>
        <taxon>Sunxiuqinia</taxon>
    </lineage>
</organism>
<dbReference type="STRING" id="1409788.NC99_38280"/>
<dbReference type="NCBIfam" id="TIGR00842">
    <property type="entry name" value="bcct"/>
    <property type="match status" value="1"/>
</dbReference>
<protein>
    <submittedName>
        <fullName evidence="9">Glycine/betaine ABC transporter</fullName>
    </submittedName>
</protein>
<evidence type="ECO:0000256" key="1">
    <source>
        <dbReference type="ARBA" id="ARBA00004651"/>
    </source>
</evidence>
<feature type="transmembrane region" description="Helical" evidence="8">
    <location>
        <begin position="330"/>
        <end position="348"/>
    </location>
</feature>
<keyword evidence="10" id="KW-1185">Reference proteome</keyword>
<feature type="transmembrane region" description="Helical" evidence="8">
    <location>
        <begin position="161"/>
        <end position="192"/>
    </location>
</feature>
<keyword evidence="6 8" id="KW-1133">Transmembrane helix</keyword>
<dbReference type="PANTHER" id="PTHR30047:SF7">
    <property type="entry name" value="HIGH-AFFINITY CHOLINE TRANSPORT PROTEIN"/>
    <property type="match status" value="1"/>
</dbReference>
<dbReference type="Proteomes" id="UP000036958">
    <property type="component" value="Unassembled WGS sequence"/>
</dbReference>
<feature type="transmembrane region" description="Helical" evidence="8">
    <location>
        <begin position="204"/>
        <end position="224"/>
    </location>
</feature>
<evidence type="ECO:0000256" key="4">
    <source>
        <dbReference type="ARBA" id="ARBA00022475"/>
    </source>
</evidence>
<comment type="similarity">
    <text evidence="2">Belongs to the BCCT transporter (TC 2.A.15) family.</text>
</comment>
<dbReference type="PATRIC" id="fig|1409788.3.peg.3912"/>
<feature type="transmembrane region" description="Helical" evidence="8">
    <location>
        <begin position="405"/>
        <end position="431"/>
    </location>
</feature>
<comment type="caution">
    <text evidence="9">The sequence shown here is derived from an EMBL/GenBank/DDBJ whole genome shotgun (WGS) entry which is preliminary data.</text>
</comment>
<dbReference type="AlphaFoldDB" id="A0A0L8V4N5"/>
<keyword evidence="5 8" id="KW-0812">Transmembrane</keyword>
<evidence type="ECO:0000313" key="10">
    <source>
        <dbReference type="Proteomes" id="UP000036958"/>
    </source>
</evidence>
<evidence type="ECO:0000256" key="5">
    <source>
        <dbReference type="ARBA" id="ARBA00022692"/>
    </source>
</evidence>
<gene>
    <name evidence="9" type="ORF">NC99_38280</name>
</gene>
<accession>A0A0L8V4N5</accession>
<feature type="transmembrane region" description="Helical" evidence="8">
    <location>
        <begin position="105"/>
        <end position="124"/>
    </location>
</feature>
<keyword evidence="4" id="KW-1003">Cell membrane</keyword>
<dbReference type="RefSeq" id="WP_053186822.1">
    <property type="nucleotide sequence ID" value="NZ_LGIA01000190.1"/>
</dbReference>
<dbReference type="OrthoDB" id="9775735at2"/>
<sequence length="539" mass="58994">MEEKEQKDEINPELKSTKKYFDVDAPVFWPSAILIVLFISVTLIVGEPMAQVFSNIQGAISDGGGWFFILAVNFFLIFVLYIAFSKFGTIKLGGRNAKPEFSKGAWFAMLFSAGMGIGILFWSVGEPMNHFFNAPTSEGQTVEAAKVAMELTFLHWGLHAWGIYALVGMALAFFTFNRGLPLTISSVFYPLLGRKVNGPIGKMINVLAVVATLFGLATSLGMGVQQVSAGLAHLFNLPDTVNSQVILITLITLAATGSVVAGLSSGVKRLSEINIVLAGLFLLFIIIVGPTLFIVDSFVQNLGSYLQNFFELSFWTETYQQSDWQNSWTVFYWAWWVSWSPFVGMFIARISRGRTLKEFVLGVLIVPTLLTFLWLSAFGGSALFLELNALADIGGAVRDNVATSLFVLLEQFPISQVTSMVGVILVTSFFVTSSDSGSLVVDSLTAGGKLEAPVAQRIFWALTEGAVAAVLLLGGGLQALQTAAISTGLPFAIILIIIAWSLMKGLRGEYEEMMERVRDREHKDYQKIIADILKKRESK</sequence>
<dbReference type="GO" id="GO:0022857">
    <property type="term" value="F:transmembrane transporter activity"/>
    <property type="evidence" value="ECO:0007669"/>
    <property type="project" value="InterPro"/>
</dbReference>
<feature type="transmembrane region" description="Helical" evidence="8">
    <location>
        <begin position="360"/>
        <end position="385"/>
    </location>
</feature>
<keyword evidence="3" id="KW-0813">Transport</keyword>
<feature type="transmembrane region" description="Helical" evidence="8">
    <location>
        <begin position="27"/>
        <end position="45"/>
    </location>
</feature>
<evidence type="ECO:0000256" key="2">
    <source>
        <dbReference type="ARBA" id="ARBA00005658"/>
    </source>
</evidence>
<keyword evidence="7 8" id="KW-0472">Membrane</keyword>
<name>A0A0L8V4N5_9BACT</name>
<evidence type="ECO:0000256" key="8">
    <source>
        <dbReference type="SAM" id="Phobius"/>
    </source>
</evidence>
<feature type="transmembrane region" description="Helical" evidence="8">
    <location>
        <begin position="275"/>
        <end position="295"/>
    </location>
</feature>
<feature type="transmembrane region" description="Helical" evidence="8">
    <location>
        <begin position="244"/>
        <end position="263"/>
    </location>
</feature>
<dbReference type="InterPro" id="IPR018093">
    <property type="entry name" value="BCCT_CS"/>
</dbReference>
<dbReference type="GO" id="GO:0005886">
    <property type="term" value="C:plasma membrane"/>
    <property type="evidence" value="ECO:0007669"/>
    <property type="project" value="UniProtKB-SubCell"/>
</dbReference>